<sequence length="232" mass="25113">MVKDFTKPAAYTGELIGVEYLFQQTGRVLEDVSMDPDAPEEAAAVTDLDEGIQEDMGDHVAAFVLDDPSTSTSGAARSGVPADTPGSEPSHPAAPAHHAPPEIPGSQTPGDQHSSDSEEEIQGPDGQPGYQHVLKLAQALVELRSLQGLSDSRVDRLIALWHRLPERDKQRIVYPSRYRERQPKGRFKAAKGKDTSFPGIVSSSMKLFPEPHCSRRCLLSIKTTSPSLSSSC</sequence>
<protein>
    <submittedName>
        <fullName evidence="2">Uncharacterized protein</fullName>
    </submittedName>
</protein>
<organism evidence="2">
    <name type="scientific">Nothobranchius kadleci</name>
    <name type="common">African annual killifish</name>
    <dbReference type="NCBI Taxonomy" id="1051664"/>
    <lineage>
        <taxon>Eukaryota</taxon>
        <taxon>Metazoa</taxon>
        <taxon>Chordata</taxon>
        <taxon>Craniata</taxon>
        <taxon>Vertebrata</taxon>
        <taxon>Euteleostomi</taxon>
        <taxon>Actinopterygii</taxon>
        <taxon>Neopterygii</taxon>
        <taxon>Teleostei</taxon>
        <taxon>Neoteleostei</taxon>
        <taxon>Acanthomorphata</taxon>
        <taxon>Ovalentaria</taxon>
        <taxon>Atherinomorphae</taxon>
        <taxon>Cyprinodontiformes</taxon>
        <taxon>Nothobranchiidae</taxon>
        <taxon>Nothobranchius</taxon>
    </lineage>
</organism>
<evidence type="ECO:0000313" key="2">
    <source>
        <dbReference type="EMBL" id="SBP69872.1"/>
    </source>
</evidence>
<dbReference type="EMBL" id="HADZ01005931">
    <property type="protein sequence ID" value="SBP69872.1"/>
    <property type="molecule type" value="Transcribed_RNA"/>
</dbReference>
<dbReference type="AlphaFoldDB" id="A0A1A8BQG1"/>
<feature type="region of interest" description="Disordered" evidence="1">
    <location>
        <begin position="66"/>
        <end position="129"/>
    </location>
</feature>
<reference evidence="2" key="1">
    <citation type="submission" date="2016-05" db="EMBL/GenBank/DDBJ databases">
        <authorList>
            <person name="Lavstsen T."/>
            <person name="Jespersen J.S."/>
        </authorList>
    </citation>
    <scope>NUCLEOTIDE SEQUENCE</scope>
    <source>
        <tissue evidence="2">Brain</tissue>
    </source>
</reference>
<reference evidence="2" key="2">
    <citation type="submission" date="2016-06" db="EMBL/GenBank/DDBJ databases">
        <title>The genome of a short-lived fish provides insights into sex chromosome evolution and the genetic control of aging.</title>
        <authorList>
            <person name="Reichwald K."/>
            <person name="Felder M."/>
            <person name="Petzold A."/>
            <person name="Koch P."/>
            <person name="Groth M."/>
            <person name="Platzer M."/>
        </authorList>
    </citation>
    <scope>NUCLEOTIDE SEQUENCE</scope>
    <source>
        <tissue evidence="2">Brain</tissue>
    </source>
</reference>
<proteinExistence type="predicted"/>
<accession>A0A1A8BQG1</accession>
<dbReference type="PANTHER" id="PTHR47773:SF1">
    <property type="entry name" value="C2H2-TYPE DOMAIN-CONTAINING PROTEIN"/>
    <property type="match status" value="1"/>
</dbReference>
<name>A0A1A8BQG1_NOTKA</name>
<evidence type="ECO:0000256" key="1">
    <source>
        <dbReference type="SAM" id="MobiDB-lite"/>
    </source>
</evidence>
<gene>
    <name evidence="2" type="primary">Nfu_g_1_005021</name>
</gene>
<dbReference type="PANTHER" id="PTHR47773">
    <property type="entry name" value="SI:DKEY-9I5.2-RELATED"/>
    <property type="match status" value="1"/>
</dbReference>